<name>A0AAD7HLC4_9AGAR</name>
<gene>
    <name evidence="1" type="ORF">DFH07DRAFT_856715</name>
</gene>
<sequence>MPVDVDVDLEPEADDLINGCIADQDPDRNFFKREDRTTAIRTKVYKRTVLLLWPRYNVRVTVGDIYDYACNALRNSVTLEPTEREEKLVNKLLACCRIRREEYKLPQVVQVLKECADRWNDVQVLLAALKTCGVDKNIDFMGVEGFVSAYQAFGWDALKEFYETAMKNDLSNGRRHALLARLARMAVEEDDAEVSVWCKEHAESVLRTLSKMDTAQIPWLVDLGLFCGGEFLRDVILPQLQIQSLNKTFWIPFVRRLQQSMRGITTTSPEVVSGLIVQRVSETARNLAAFPTKTSQNGYGSQKNSEAILVVIKFCVETNNQALCTDIFAKMRDAARLGKFDTVFPPWLYYAELCPALIQYARSIPTAGLDTIFQPFFVDVVDSLISAARTTTDGKAITACPLTEQHKSTIMIAARKAGGITILKQRLTADKLAGHDSGTLQALARSVVKEFPRQQMQDSTSLQAHSDFIVTLVRAAIDAFTTSSLTREALSADSSDQMMVLVKFCFELGAQSQCKHLLLRFVPPSAGSTIRQHVSGVLAPFLPILRHYLLGKDLDLQTEPYKTFAVEVIKSFAAKVMAQKPGEVVPVAKLQAFGCGACPECGMLRAFFMEDKPMISLARVQSIRAHLERQLGATRAWGVVWSTIRDRSPYSLQVTKPESMMGLGLWATNSQTGKKLLNSLGGQATQMRILGADYAWVHARIYGASNANALAPALRMNAPMPLANTTRSLNAPKRPAVAALSAVLVKKARTS</sequence>
<proteinExistence type="predicted"/>
<accession>A0AAD7HLC4</accession>
<keyword evidence="2" id="KW-1185">Reference proteome</keyword>
<comment type="caution">
    <text evidence="1">The sequence shown here is derived from an EMBL/GenBank/DDBJ whole genome shotgun (WGS) entry which is preliminary data.</text>
</comment>
<protein>
    <submittedName>
        <fullName evidence="1">Uncharacterized protein</fullName>
    </submittedName>
</protein>
<evidence type="ECO:0000313" key="1">
    <source>
        <dbReference type="EMBL" id="KAJ7722653.1"/>
    </source>
</evidence>
<dbReference type="EMBL" id="JARJLG010000255">
    <property type="protein sequence ID" value="KAJ7722653.1"/>
    <property type="molecule type" value="Genomic_DNA"/>
</dbReference>
<dbReference type="AlphaFoldDB" id="A0AAD7HLC4"/>
<dbReference type="Proteomes" id="UP001215280">
    <property type="component" value="Unassembled WGS sequence"/>
</dbReference>
<reference evidence="1" key="1">
    <citation type="submission" date="2023-03" db="EMBL/GenBank/DDBJ databases">
        <title>Massive genome expansion in bonnet fungi (Mycena s.s.) driven by repeated elements and novel gene families across ecological guilds.</title>
        <authorList>
            <consortium name="Lawrence Berkeley National Laboratory"/>
            <person name="Harder C.B."/>
            <person name="Miyauchi S."/>
            <person name="Viragh M."/>
            <person name="Kuo A."/>
            <person name="Thoen E."/>
            <person name="Andreopoulos B."/>
            <person name="Lu D."/>
            <person name="Skrede I."/>
            <person name="Drula E."/>
            <person name="Henrissat B."/>
            <person name="Morin E."/>
            <person name="Kohler A."/>
            <person name="Barry K."/>
            <person name="LaButti K."/>
            <person name="Morin E."/>
            <person name="Salamov A."/>
            <person name="Lipzen A."/>
            <person name="Mereny Z."/>
            <person name="Hegedus B."/>
            <person name="Baldrian P."/>
            <person name="Stursova M."/>
            <person name="Weitz H."/>
            <person name="Taylor A."/>
            <person name="Grigoriev I.V."/>
            <person name="Nagy L.G."/>
            <person name="Martin F."/>
            <person name="Kauserud H."/>
        </authorList>
    </citation>
    <scope>NUCLEOTIDE SEQUENCE</scope>
    <source>
        <strain evidence="1">CBHHK188m</strain>
    </source>
</reference>
<evidence type="ECO:0000313" key="2">
    <source>
        <dbReference type="Proteomes" id="UP001215280"/>
    </source>
</evidence>
<organism evidence="1 2">
    <name type="scientific">Mycena maculata</name>
    <dbReference type="NCBI Taxonomy" id="230809"/>
    <lineage>
        <taxon>Eukaryota</taxon>
        <taxon>Fungi</taxon>
        <taxon>Dikarya</taxon>
        <taxon>Basidiomycota</taxon>
        <taxon>Agaricomycotina</taxon>
        <taxon>Agaricomycetes</taxon>
        <taxon>Agaricomycetidae</taxon>
        <taxon>Agaricales</taxon>
        <taxon>Marasmiineae</taxon>
        <taxon>Mycenaceae</taxon>
        <taxon>Mycena</taxon>
    </lineage>
</organism>